<dbReference type="Pfam" id="PF00233">
    <property type="entry name" value="PDEase_I"/>
    <property type="match status" value="1"/>
</dbReference>
<dbReference type="CDD" id="cd05471">
    <property type="entry name" value="pepsin_like"/>
    <property type="match status" value="1"/>
</dbReference>
<keyword evidence="5 9" id="KW-0064">Aspartyl protease</keyword>
<dbReference type="PROSITE" id="PS51845">
    <property type="entry name" value="PDEASE_I_2"/>
    <property type="match status" value="1"/>
</dbReference>
<evidence type="ECO:0000256" key="2">
    <source>
        <dbReference type="ARBA" id="ARBA00007447"/>
    </source>
</evidence>
<dbReference type="AlphaFoldDB" id="A0A9P6XCP3"/>
<feature type="domain" description="Peptidase A1" evidence="11">
    <location>
        <begin position="389"/>
        <end position="708"/>
    </location>
</feature>
<organism evidence="13 14">
    <name type="scientific">Rhizopus oryzae</name>
    <name type="common">Mucormycosis agent</name>
    <name type="synonym">Rhizopus arrhizus var. delemar</name>
    <dbReference type="NCBI Taxonomy" id="64495"/>
    <lineage>
        <taxon>Eukaryota</taxon>
        <taxon>Fungi</taxon>
        <taxon>Fungi incertae sedis</taxon>
        <taxon>Mucoromycota</taxon>
        <taxon>Mucoromycotina</taxon>
        <taxon>Mucoromycetes</taxon>
        <taxon>Mucorales</taxon>
        <taxon>Mucorineae</taxon>
        <taxon>Rhizopodaceae</taxon>
        <taxon>Rhizopus</taxon>
    </lineage>
</organism>
<evidence type="ECO:0000256" key="5">
    <source>
        <dbReference type="ARBA" id="ARBA00022750"/>
    </source>
</evidence>
<reference evidence="13" key="1">
    <citation type="journal article" date="2020" name="Microb. Genom.">
        <title>Genetic diversity of clinical and environmental Mucorales isolates obtained from an investigation of mucormycosis cases among solid organ transplant recipients.</title>
        <authorList>
            <person name="Nguyen M.H."/>
            <person name="Kaul D."/>
            <person name="Muto C."/>
            <person name="Cheng S.J."/>
            <person name="Richter R.A."/>
            <person name="Bruno V.M."/>
            <person name="Liu G."/>
            <person name="Beyhan S."/>
            <person name="Sundermann A.J."/>
            <person name="Mounaud S."/>
            <person name="Pasculle A.W."/>
            <person name="Nierman W.C."/>
            <person name="Driscoll E."/>
            <person name="Cumbie R."/>
            <person name="Clancy C.J."/>
            <person name="Dupont C.L."/>
        </authorList>
    </citation>
    <scope>NUCLEOTIDE SEQUENCE</scope>
    <source>
        <strain evidence="13">GL11</strain>
    </source>
</reference>
<evidence type="ECO:0000313" key="14">
    <source>
        <dbReference type="Proteomes" id="UP000716291"/>
    </source>
</evidence>
<dbReference type="InterPro" id="IPR033121">
    <property type="entry name" value="PEPTIDASE_A1"/>
</dbReference>
<dbReference type="InterPro" id="IPR034164">
    <property type="entry name" value="Pepsin-like_dom"/>
</dbReference>
<comment type="similarity">
    <text evidence="2 9">Belongs to the peptidase A1 family.</text>
</comment>
<evidence type="ECO:0000256" key="3">
    <source>
        <dbReference type="ARBA" id="ARBA00022670"/>
    </source>
</evidence>
<evidence type="ECO:0000256" key="10">
    <source>
        <dbReference type="RuleBase" id="RU363067"/>
    </source>
</evidence>
<dbReference type="GO" id="GO:0004190">
    <property type="term" value="F:aspartic-type endopeptidase activity"/>
    <property type="evidence" value="ECO:0007669"/>
    <property type="project" value="UniProtKB-KW"/>
</dbReference>
<evidence type="ECO:0000256" key="6">
    <source>
        <dbReference type="ARBA" id="ARBA00022801"/>
    </source>
</evidence>
<dbReference type="InterPro" id="IPR003607">
    <property type="entry name" value="HD/PDEase_dom"/>
</dbReference>
<dbReference type="Gene3D" id="1.10.1300.10">
    <property type="entry name" value="3'5'-cyclic nucleotide phosphodiesterase, catalytic domain"/>
    <property type="match status" value="1"/>
</dbReference>
<comment type="catalytic activity">
    <reaction evidence="1">
        <text>Hydrolysis of proteins with broad specificity similar to that of pepsin A, preferring hydrophobic residues at P1 and P1'. Clots milk and activates trypsinogen. Does not cleave 4-Gln-|-His-5, but does cleave 10-His-|-Leu-11 and 12-Val-|-Glu-13 in B chain of insulin.</text>
        <dbReference type="EC" id="3.4.23.21"/>
    </reaction>
</comment>
<dbReference type="InterPro" id="IPR036971">
    <property type="entry name" value="PDEase_catalytic_dom_sf"/>
</dbReference>
<dbReference type="CDD" id="cd00077">
    <property type="entry name" value="HDc"/>
    <property type="match status" value="1"/>
</dbReference>
<evidence type="ECO:0000313" key="13">
    <source>
        <dbReference type="EMBL" id="KAG1310568.1"/>
    </source>
</evidence>
<feature type="disulfide bond" evidence="8">
    <location>
        <begin position="628"/>
        <end position="672"/>
    </location>
</feature>
<feature type="disulfide bond" evidence="8">
    <location>
        <begin position="420"/>
        <end position="424"/>
    </location>
</feature>
<comment type="caution">
    <text evidence="13">The sequence shown here is derived from an EMBL/GenBank/DDBJ whole genome shotgun (WGS) entry which is preliminary data.</text>
</comment>
<dbReference type="PANTHER" id="PTHR47966:SF51">
    <property type="entry name" value="BETA-SITE APP-CLEAVING ENZYME, ISOFORM A-RELATED"/>
    <property type="match status" value="1"/>
</dbReference>
<evidence type="ECO:0000256" key="9">
    <source>
        <dbReference type="RuleBase" id="RU000454"/>
    </source>
</evidence>
<dbReference type="InterPro" id="IPR001969">
    <property type="entry name" value="Aspartic_peptidase_AS"/>
</dbReference>
<evidence type="ECO:0000256" key="7">
    <source>
        <dbReference type="PIRSR" id="PIRSR601461-1"/>
    </source>
</evidence>
<keyword evidence="6 9" id="KW-0378">Hydrolase</keyword>
<dbReference type="PROSITE" id="PS51767">
    <property type="entry name" value="PEPTIDASE_A1"/>
    <property type="match status" value="1"/>
</dbReference>
<keyword evidence="10" id="KW-0479">Metal-binding</keyword>
<keyword evidence="4" id="KW-0732">Signal</keyword>
<dbReference type="PRINTS" id="PR00792">
    <property type="entry name" value="PEPSIN"/>
</dbReference>
<dbReference type="InterPro" id="IPR023174">
    <property type="entry name" value="PDEase_CS"/>
</dbReference>
<evidence type="ECO:0000256" key="4">
    <source>
        <dbReference type="ARBA" id="ARBA00022729"/>
    </source>
</evidence>
<evidence type="ECO:0000256" key="8">
    <source>
        <dbReference type="PIRSR" id="PIRSR601461-2"/>
    </source>
</evidence>
<feature type="domain" description="PDEase" evidence="12">
    <location>
        <begin position="7"/>
        <end position="349"/>
    </location>
</feature>
<dbReference type="Proteomes" id="UP000716291">
    <property type="component" value="Unassembled WGS sequence"/>
</dbReference>
<dbReference type="PROSITE" id="PS00126">
    <property type="entry name" value="PDEASE_I_1"/>
    <property type="match status" value="1"/>
</dbReference>
<protein>
    <recommendedName>
        <fullName evidence="10">Phosphodiesterase</fullName>
        <ecNumber evidence="10">3.1.4.-</ecNumber>
    </recommendedName>
</protein>
<dbReference type="PANTHER" id="PTHR47966">
    <property type="entry name" value="BETA-SITE APP-CLEAVING ENZYME, ISOFORM A-RELATED"/>
    <property type="match status" value="1"/>
</dbReference>
<sequence length="712" mass="80161">MITLRYHTLQTQELLEIETIMLRVSSVLFVYILDYSLLNKPKNEVYGCICGLIQRMRVCQILNITISEFLEFLMDVEKGYNNNQYHSFYHAVDAVMVLCYLLECFELFRYLTSMETAILFITALCHDIGHPGKNNQFEVSCQSNLAREFSNLSVLESKSCQMTFELIDKHGLERHVYPKELKQSTVKMILTTDVVCHFALLENISILRSIIHQDVRQYALPPLHAHKVPDSTQLTGPPQLLPEERLMLCHILTHATDISNPCQPWPIFYRAAQLVCIEFFRQAVEEFHMRLTPHIGNTNQSTFSVRFIDFIVYPYFQANSEFCPKSAIEGQASTINVELEHIEGRAMNTFARVKRALGKYGFVDQSVNARVNSVISGIDLQSVYVDIEYVGQISIGTPPQNFSMDFDTGSSDIWVPSTKCLSTCGTHPRFDPTKSSTFELISNDTWRLQYGDGSTVIGYTAYDAVRLGQYIQPHQRIGLVSSETTQLARDTYLDGIFGLAFPPLALTGIQRSIVEDLYLAGEIDKPIVSFYLGKTKEGGKGEILFGDTNKNHYEGELKYVPITEKTYWQVDLSLIDVNGTNAMNGTSMPAILDTGTTLIIVPTAISDIIHAAIPGAQYNFFYGWRIPCSLADSATKEAITFYLDGQAFPILIKDLVRARQSSSIVMPANDLCYSGIAEAQIPLIILGDTFLRSYYSVYDFGKAQIGLAKSKV</sequence>
<dbReference type="InterPro" id="IPR021109">
    <property type="entry name" value="Peptidase_aspartic_dom_sf"/>
</dbReference>
<evidence type="ECO:0000259" key="11">
    <source>
        <dbReference type="PROSITE" id="PS51767"/>
    </source>
</evidence>
<dbReference type="PROSITE" id="PS00141">
    <property type="entry name" value="ASP_PROTEASE"/>
    <property type="match status" value="2"/>
</dbReference>
<dbReference type="GO" id="GO:0004114">
    <property type="term" value="F:3',5'-cyclic-nucleotide phosphodiesterase activity"/>
    <property type="evidence" value="ECO:0007669"/>
    <property type="project" value="InterPro"/>
</dbReference>
<keyword evidence="3 9" id="KW-0645">Protease</keyword>
<dbReference type="FunFam" id="2.40.70.10:FF:000115">
    <property type="entry name" value="Lysosomal aspartic protease"/>
    <property type="match status" value="1"/>
</dbReference>
<dbReference type="SUPFAM" id="SSF50630">
    <property type="entry name" value="Acid proteases"/>
    <property type="match status" value="1"/>
</dbReference>
<evidence type="ECO:0000256" key="1">
    <source>
        <dbReference type="ARBA" id="ARBA00001130"/>
    </source>
</evidence>
<dbReference type="Gene3D" id="2.40.70.10">
    <property type="entry name" value="Acid Proteases"/>
    <property type="match status" value="2"/>
</dbReference>
<dbReference type="EMBL" id="JAANQT010000491">
    <property type="protein sequence ID" value="KAG1310568.1"/>
    <property type="molecule type" value="Genomic_DNA"/>
</dbReference>
<feature type="active site" evidence="7">
    <location>
        <position position="407"/>
    </location>
</feature>
<gene>
    <name evidence="13" type="ORF">G6F64_004466</name>
</gene>
<name>A0A9P6XCP3_RHIOR</name>
<feature type="active site" evidence="7">
    <location>
        <position position="593"/>
    </location>
</feature>
<dbReference type="GO" id="GO:0007165">
    <property type="term" value="P:signal transduction"/>
    <property type="evidence" value="ECO:0007669"/>
    <property type="project" value="InterPro"/>
</dbReference>
<comment type="similarity">
    <text evidence="10">Belongs to the cyclic nucleotide phosphodiesterase family.</text>
</comment>
<dbReference type="GO" id="GO:0006508">
    <property type="term" value="P:proteolysis"/>
    <property type="evidence" value="ECO:0007669"/>
    <property type="project" value="UniProtKB-KW"/>
</dbReference>
<dbReference type="InterPro" id="IPR001461">
    <property type="entry name" value="Aspartic_peptidase_A1"/>
</dbReference>
<proteinExistence type="inferred from homology"/>
<dbReference type="GO" id="GO:0046872">
    <property type="term" value="F:metal ion binding"/>
    <property type="evidence" value="ECO:0007669"/>
    <property type="project" value="UniProtKB-KW"/>
</dbReference>
<keyword evidence="14" id="KW-1185">Reference proteome</keyword>
<dbReference type="EC" id="3.1.4.-" evidence="10"/>
<comment type="cofactor">
    <cofactor evidence="10">
        <name>a divalent metal cation</name>
        <dbReference type="ChEBI" id="CHEBI:60240"/>
    </cofactor>
    <text evidence="10">Binds 2 divalent metal cations per subunit. Site 1 may preferentially bind zinc ions, while site 2 has a preference for magnesium and/or manganese ions.</text>
</comment>
<dbReference type="Pfam" id="PF00026">
    <property type="entry name" value="Asp"/>
    <property type="match status" value="1"/>
</dbReference>
<accession>A0A9P6XCP3</accession>
<evidence type="ECO:0000259" key="12">
    <source>
        <dbReference type="PROSITE" id="PS51845"/>
    </source>
</evidence>
<dbReference type="InterPro" id="IPR002073">
    <property type="entry name" value="PDEase_catalytic_dom"/>
</dbReference>
<dbReference type="SUPFAM" id="SSF109604">
    <property type="entry name" value="HD-domain/PDEase-like"/>
    <property type="match status" value="1"/>
</dbReference>
<keyword evidence="8" id="KW-1015">Disulfide bond</keyword>